<gene>
    <name evidence="1" type="ORF">C7I85_22710</name>
</gene>
<keyword evidence="2" id="KW-1185">Reference proteome</keyword>
<dbReference type="AlphaFoldDB" id="A0A2P7S4Q1"/>
<dbReference type="EMBL" id="PXYL01000014">
    <property type="protein sequence ID" value="PSJ57399.1"/>
    <property type="molecule type" value="Genomic_DNA"/>
</dbReference>
<evidence type="ECO:0000313" key="1">
    <source>
        <dbReference type="EMBL" id="PSJ57399.1"/>
    </source>
</evidence>
<protein>
    <submittedName>
        <fullName evidence="1">Uncharacterized protein</fullName>
    </submittedName>
</protein>
<organism evidence="1 2">
    <name type="scientific">Pseudaminobacter soli</name>
    <name type="common">ex Li et al. 2025</name>
    <dbReference type="NCBI Taxonomy" id="1295366"/>
    <lineage>
        <taxon>Bacteria</taxon>
        <taxon>Pseudomonadati</taxon>
        <taxon>Pseudomonadota</taxon>
        <taxon>Alphaproteobacteria</taxon>
        <taxon>Hyphomicrobiales</taxon>
        <taxon>Phyllobacteriaceae</taxon>
        <taxon>Pseudaminobacter</taxon>
    </lineage>
</organism>
<name>A0A2P7S4Q1_9HYPH</name>
<evidence type="ECO:0000313" key="2">
    <source>
        <dbReference type="Proteomes" id="UP000240653"/>
    </source>
</evidence>
<sequence>MVDDLVFGKDVLPQYAGTKQRVLAASLELDDGKPIRILRTEGSIWAFDENGSIEKGLHDTMALAMDSLPTPPDNGDRVVQFRTHTTRRKLEKEHNADIERVIADIWPKRKTDRLKSAVGTAQRTPPLSFDATNAINEISRTFWTISNAIDRLKEPSQKAFGFEARQRPQRDPQYSGLYRAIADMSDWQLELQRRRRTGKGVWYAVVCVIVWLDGTGDTVERYHERCGSRDEAVTAVRRLLAEHASKFDEITTLEPELLTDMEWEQLGYPD</sequence>
<accession>A0A2P7S4Q1</accession>
<reference evidence="1 2" key="1">
    <citation type="submission" date="2018-03" db="EMBL/GenBank/DDBJ databases">
        <title>The draft genome of Mesorhizobium soli JCM 19897.</title>
        <authorList>
            <person name="Li L."/>
            <person name="Liu L."/>
            <person name="Liang L."/>
            <person name="Wang T."/>
            <person name="Zhang X."/>
        </authorList>
    </citation>
    <scope>NUCLEOTIDE SEQUENCE [LARGE SCALE GENOMIC DNA]</scope>
    <source>
        <strain evidence="1 2">JCM 19897</strain>
    </source>
</reference>
<dbReference type="Proteomes" id="UP000240653">
    <property type="component" value="Unassembled WGS sequence"/>
</dbReference>
<comment type="caution">
    <text evidence="1">The sequence shown here is derived from an EMBL/GenBank/DDBJ whole genome shotgun (WGS) entry which is preliminary data.</text>
</comment>
<proteinExistence type="predicted"/>